<keyword evidence="2" id="KW-1185">Reference proteome</keyword>
<accession>A0ABR1VB58</accession>
<organism evidence="1 2">
    <name type="scientific">Apiospora saccharicola</name>
    <dbReference type="NCBI Taxonomy" id="335842"/>
    <lineage>
        <taxon>Eukaryota</taxon>
        <taxon>Fungi</taxon>
        <taxon>Dikarya</taxon>
        <taxon>Ascomycota</taxon>
        <taxon>Pezizomycotina</taxon>
        <taxon>Sordariomycetes</taxon>
        <taxon>Xylariomycetidae</taxon>
        <taxon>Amphisphaeriales</taxon>
        <taxon>Apiosporaceae</taxon>
        <taxon>Apiospora</taxon>
    </lineage>
</organism>
<protein>
    <submittedName>
        <fullName evidence="1">Uncharacterized protein</fullName>
    </submittedName>
</protein>
<evidence type="ECO:0000313" key="2">
    <source>
        <dbReference type="Proteomes" id="UP001446871"/>
    </source>
</evidence>
<evidence type="ECO:0000313" key="1">
    <source>
        <dbReference type="EMBL" id="KAK8068426.1"/>
    </source>
</evidence>
<reference evidence="1 2" key="1">
    <citation type="submission" date="2023-01" db="EMBL/GenBank/DDBJ databases">
        <title>Analysis of 21 Apiospora genomes using comparative genomics revels a genus with tremendous synthesis potential of carbohydrate active enzymes and secondary metabolites.</title>
        <authorList>
            <person name="Sorensen T."/>
        </authorList>
    </citation>
    <scope>NUCLEOTIDE SEQUENCE [LARGE SCALE GENOMIC DNA]</scope>
    <source>
        <strain evidence="1 2">CBS 83171</strain>
    </source>
</reference>
<proteinExistence type="predicted"/>
<name>A0ABR1VB58_9PEZI</name>
<comment type="caution">
    <text evidence="1">The sequence shown here is derived from an EMBL/GenBank/DDBJ whole genome shotgun (WGS) entry which is preliminary data.</text>
</comment>
<dbReference type="Proteomes" id="UP001446871">
    <property type="component" value="Unassembled WGS sequence"/>
</dbReference>
<gene>
    <name evidence="1" type="ORF">PG996_007538</name>
</gene>
<sequence length="169" mass="17573">MLRTETDWCDGGVVVDFSLGISPVLLSSTSPKGHQDLTFTIPKSSFNNGEPLLVDLVDALLLGEVIHIHDAEKVRVGVAEDLAGGSLTHVNPFPAARRMPAKARYLSDAFGGALEQLLTAGHEVDAPVTFRGQNPGNTIPGSVDTRANLGDGHDVPAATEAAAGQLGAL</sequence>
<dbReference type="EMBL" id="JAQQWM010000004">
    <property type="protein sequence ID" value="KAK8068426.1"/>
    <property type="molecule type" value="Genomic_DNA"/>
</dbReference>